<dbReference type="EMBL" id="CAJNOL010000022">
    <property type="protein sequence ID" value="CAF0754614.1"/>
    <property type="molecule type" value="Genomic_DNA"/>
</dbReference>
<dbReference type="Proteomes" id="UP000663889">
    <property type="component" value="Unassembled WGS sequence"/>
</dbReference>
<evidence type="ECO:0000313" key="11">
    <source>
        <dbReference type="Proteomes" id="UP000663870"/>
    </source>
</evidence>
<dbReference type="EMBL" id="CAJNOH010000040">
    <property type="protein sequence ID" value="CAF0796829.1"/>
    <property type="molecule type" value="Genomic_DNA"/>
</dbReference>
<reference evidence="3" key="1">
    <citation type="submission" date="2021-02" db="EMBL/GenBank/DDBJ databases">
        <authorList>
            <person name="Nowell W R."/>
        </authorList>
    </citation>
    <scope>NUCLEOTIDE SEQUENCE</scope>
</reference>
<dbReference type="Proteomes" id="UP000663864">
    <property type="component" value="Unassembled WGS sequence"/>
</dbReference>
<protein>
    <submittedName>
        <fullName evidence="3">Uncharacterized protein</fullName>
    </submittedName>
</protein>
<evidence type="ECO:0000313" key="7">
    <source>
        <dbReference type="EMBL" id="CAF0840199.1"/>
    </source>
</evidence>
<evidence type="ECO:0000313" key="6">
    <source>
        <dbReference type="EMBL" id="CAF0830472.1"/>
    </source>
</evidence>
<sequence>MGNDVKSRLHMKKHERGHKHDGDSSQNANSGRNEVDETIMSGPNRARAIDPTAAGTGNGSGTTQSGGTSTPVHGRT</sequence>
<evidence type="ECO:0000256" key="1">
    <source>
        <dbReference type="SAM" id="MobiDB-lite"/>
    </source>
</evidence>
<gene>
    <name evidence="10" type="ORF">FNK824_LOCUS11530</name>
    <name evidence="8" type="ORF">JBS370_LOCUS1577</name>
    <name evidence="2" type="ORF">JXQ802_LOCUS1799</name>
    <name evidence="3" type="ORF">JXQ802_LOCUS1871</name>
    <name evidence="9" type="ORF">OTI717_LOCUS8784</name>
    <name evidence="5" type="ORF">PYM288_LOCUS4410</name>
    <name evidence="7" type="ORF">RFH988_LOCUS5903</name>
    <name evidence="6" type="ORF">SEV965_LOCUS2091</name>
    <name evidence="4" type="ORF">ZHD862_LOCUS2197</name>
</gene>
<feature type="compositionally biased region" description="Basic residues" evidence="1">
    <location>
        <begin position="8"/>
        <end position="17"/>
    </location>
</feature>
<proteinExistence type="predicted"/>
<dbReference type="Proteomes" id="UP000663823">
    <property type="component" value="Unassembled WGS sequence"/>
</dbReference>
<dbReference type="OrthoDB" id="10416399at2759"/>
<dbReference type="EMBL" id="CAJNOL010000021">
    <property type="protein sequence ID" value="CAF0753189.1"/>
    <property type="molecule type" value="Genomic_DNA"/>
</dbReference>
<dbReference type="AlphaFoldDB" id="A0A813PGE0"/>
<evidence type="ECO:0000313" key="2">
    <source>
        <dbReference type="EMBL" id="CAF0753189.1"/>
    </source>
</evidence>
<dbReference type="EMBL" id="CAJOBD010000055">
    <property type="protein sequence ID" value="CAF3555689.1"/>
    <property type="molecule type" value="Genomic_DNA"/>
</dbReference>
<dbReference type="Proteomes" id="UP000663870">
    <property type="component" value="Unassembled WGS sequence"/>
</dbReference>
<dbReference type="Proteomes" id="UP000663874">
    <property type="component" value="Unassembled WGS sequence"/>
</dbReference>
<dbReference type="Proteomes" id="UP000663882">
    <property type="component" value="Unassembled WGS sequence"/>
</dbReference>
<keyword evidence="11" id="KW-1185">Reference proteome</keyword>
<dbReference type="EMBL" id="CAJNOT010000042">
    <property type="protein sequence ID" value="CAF0796748.1"/>
    <property type="molecule type" value="Genomic_DNA"/>
</dbReference>
<name>A0A813PGE0_9BILA</name>
<evidence type="ECO:0000313" key="3">
    <source>
        <dbReference type="EMBL" id="CAF0754614.1"/>
    </source>
</evidence>
<evidence type="ECO:0000313" key="5">
    <source>
        <dbReference type="EMBL" id="CAF0796829.1"/>
    </source>
</evidence>
<evidence type="ECO:0000313" key="8">
    <source>
        <dbReference type="EMBL" id="CAF3555689.1"/>
    </source>
</evidence>
<dbReference type="EMBL" id="CAJNOO010000172">
    <property type="protein sequence ID" value="CAF0840199.1"/>
    <property type="molecule type" value="Genomic_DNA"/>
</dbReference>
<feature type="region of interest" description="Disordered" evidence="1">
    <location>
        <begin position="1"/>
        <end position="76"/>
    </location>
</feature>
<dbReference type="Proteomes" id="UP000663836">
    <property type="component" value="Unassembled WGS sequence"/>
</dbReference>
<evidence type="ECO:0000313" key="4">
    <source>
        <dbReference type="EMBL" id="CAF0796748.1"/>
    </source>
</evidence>
<evidence type="ECO:0000313" key="9">
    <source>
        <dbReference type="EMBL" id="CAF3640124.1"/>
    </source>
</evidence>
<feature type="compositionally biased region" description="Low complexity" evidence="1">
    <location>
        <begin position="61"/>
        <end position="70"/>
    </location>
</feature>
<accession>A0A813PGE0</accession>
<comment type="caution">
    <text evidence="3">The sequence shown here is derived from an EMBL/GenBank/DDBJ whole genome shotgun (WGS) entry which is preliminary data.</text>
</comment>
<dbReference type="Proteomes" id="UP000663854">
    <property type="component" value="Unassembled WGS sequence"/>
</dbReference>
<dbReference type="EMBL" id="CAJNOU010000045">
    <property type="protein sequence ID" value="CAF0830472.1"/>
    <property type="molecule type" value="Genomic_DNA"/>
</dbReference>
<dbReference type="EMBL" id="CAJOAX010000718">
    <property type="protein sequence ID" value="CAF3640124.1"/>
    <property type="molecule type" value="Genomic_DNA"/>
</dbReference>
<dbReference type="EMBL" id="CAJOBE010001375">
    <property type="protein sequence ID" value="CAF3738428.1"/>
    <property type="molecule type" value="Genomic_DNA"/>
</dbReference>
<evidence type="ECO:0000313" key="10">
    <source>
        <dbReference type="EMBL" id="CAF3738428.1"/>
    </source>
</evidence>
<organism evidence="3 11">
    <name type="scientific">Rotaria sordida</name>
    <dbReference type="NCBI Taxonomy" id="392033"/>
    <lineage>
        <taxon>Eukaryota</taxon>
        <taxon>Metazoa</taxon>
        <taxon>Spiralia</taxon>
        <taxon>Gnathifera</taxon>
        <taxon>Rotifera</taxon>
        <taxon>Eurotatoria</taxon>
        <taxon>Bdelloidea</taxon>
        <taxon>Philodinida</taxon>
        <taxon>Philodinidae</taxon>
        <taxon>Rotaria</taxon>
    </lineage>
</organism>